<keyword evidence="2" id="KW-1185">Reference proteome</keyword>
<proteinExistence type="predicted"/>
<dbReference type="STRING" id="190721.ACS15_1116"/>
<sequence length="104" mass="11795">MNASTAGLFVIVLALICANLPFVNQRVLALVPIRWIGWPRKPFWLRGTELIAMYVVVGLIGFGIESSQGNAFPQGWQFYAITACLMLVFAFPGFTWQYLVRHFR</sequence>
<evidence type="ECO:0000313" key="1">
    <source>
        <dbReference type="EMBL" id="ANJ71888.1"/>
    </source>
</evidence>
<dbReference type="EMBL" id="CP016022">
    <property type="protein sequence ID" value="ANJ71888.1"/>
    <property type="molecule type" value="Genomic_DNA"/>
</dbReference>
<evidence type="ECO:0000313" key="2">
    <source>
        <dbReference type="Proteomes" id="UP000078572"/>
    </source>
</evidence>
<dbReference type="Pfam" id="PF10993">
    <property type="entry name" value="DUF2818"/>
    <property type="match status" value="1"/>
</dbReference>
<dbReference type="OrthoDB" id="5785537at2"/>
<dbReference type="AlphaFoldDB" id="A0A191ZUX2"/>
<organism evidence="1 2">
    <name type="scientific">Ralstonia insidiosa</name>
    <dbReference type="NCBI Taxonomy" id="190721"/>
    <lineage>
        <taxon>Bacteria</taxon>
        <taxon>Pseudomonadati</taxon>
        <taxon>Pseudomonadota</taxon>
        <taxon>Betaproteobacteria</taxon>
        <taxon>Burkholderiales</taxon>
        <taxon>Burkholderiaceae</taxon>
        <taxon>Ralstonia</taxon>
    </lineage>
</organism>
<name>A0A191ZUX2_9RALS</name>
<dbReference type="RefSeq" id="WP_064802491.1">
    <property type="nucleotide sequence ID" value="NZ_CP016022.1"/>
</dbReference>
<dbReference type="PIRSF" id="PIRSF019883">
    <property type="entry name" value="UCP019883"/>
    <property type="match status" value="1"/>
</dbReference>
<protein>
    <submittedName>
        <fullName evidence="1">Uncharacterized protein</fullName>
    </submittedName>
</protein>
<reference evidence="2" key="1">
    <citation type="submission" date="2016-06" db="EMBL/GenBank/DDBJ databases">
        <authorList>
            <person name="Xu Y."/>
            <person name="Nagy A."/>
            <person name="Yan X."/>
            <person name="Kim S.W."/>
            <person name="Haley B."/>
            <person name="Liu N.T."/>
            <person name="Nou X."/>
        </authorList>
    </citation>
    <scope>NUCLEOTIDE SEQUENCE [LARGE SCALE GENOMIC DNA]</scope>
    <source>
        <strain evidence="2">ATCC 49129</strain>
    </source>
</reference>
<dbReference type="Proteomes" id="UP000078572">
    <property type="component" value="Chromosome 1"/>
</dbReference>
<dbReference type="InterPro" id="IPR016768">
    <property type="entry name" value="UCP019883"/>
</dbReference>
<gene>
    <name evidence="1" type="ORF">A9Y76_05140</name>
</gene>
<accession>A0A191ZUX2</accession>
<dbReference type="GeneID" id="61525399"/>